<dbReference type="AlphaFoldDB" id="I1PWK5"/>
<keyword evidence="1" id="KW-0472">Membrane</keyword>
<feature type="transmembrane region" description="Helical" evidence="1">
    <location>
        <begin position="211"/>
        <end position="231"/>
    </location>
</feature>
<evidence type="ECO:0000256" key="1">
    <source>
        <dbReference type="SAM" id="Phobius"/>
    </source>
</evidence>
<feature type="transmembrane region" description="Helical" evidence="1">
    <location>
        <begin position="329"/>
        <end position="347"/>
    </location>
</feature>
<feature type="transmembrane region" description="Helical" evidence="1">
    <location>
        <begin position="243"/>
        <end position="265"/>
    </location>
</feature>
<feature type="transmembrane region" description="Helical" evidence="1">
    <location>
        <begin position="122"/>
        <end position="141"/>
    </location>
</feature>
<evidence type="ECO:0000313" key="3">
    <source>
        <dbReference type="Proteomes" id="UP000007306"/>
    </source>
</evidence>
<reference evidence="2 3" key="2">
    <citation type="submission" date="2018-04" db="EMBL/GenBank/DDBJ databases">
        <title>OglaRS2 (Oryza glaberrima Reference Sequence Version 2).</title>
        <authorList>
            <person name="Zhang J."/>
            <person name="Kudrna D."/>
            <person name="Lee S."/>
            <person name="Talag J."/>
            <person name="Rajasekar S."/>
            <person name="Wing R.A."/>
        </authorList>
    </citation>
    <scope>NUCLEOTIDE SEQUENCE [LARGE SCALE GENOMIC DNA]</scope>
    <source>
        <strain evidence="2 3">cv. IRGC 96717</strain>
    </source>
</reference>
<organism evidence="2 3">
    <name type="scientific">Oryza glaberrima</name>
    <name type="common">African rice</name>
    <dbReference type="NCBI Taxonomy" id="4538"/>
    <lineage>
        <taxon>Eukaryota</taxon>
        <taxon>Viridiplantae</taxon>
        <taxon>Streptophyta</taxon>
        <taxon>Embryophyta</taxon>
        <taxon>Tracheophyta</taxon>
        <taxon>Spermatophyta</taxon>
        <taxon>Magnoliopsida</taxon>
        <taxon>Liliopsida</taxon>
        <taxon>Poales</taxon>
        <taxon>Poaceae</taxon>
        <taxon>BOP clade</taxon>
        <taxon>Oryzoideae</taxon>
        <taxon>Oryzeae</taxon>
        <taxon>Oryzinae</taxon>
        <taxon>Oryza</taxon>
    </lineage>
</organism>
<feature type="transmembrane region" description="Helical" evidence="1">
    <location>
        <begin position="353"/>
        <end position="373"/>
    </location>
</feature>
<keyword evidence="1" id="KW-1133">Transmembrane helix</keyword>
<feature type="transmembrane region" description="Helical" evidence="1">
    <location>
        <begin position="385"/>
        <end position="418"/>
    </location>
</feature>
<dbReference type="eggNOG" id="ENOG502ST8H">
    <property type="taxonomic scope" value="Eukaryota"/>
</dbReference>
<dbReference type="Gramene" id="ORGLA05G0175300.1">
    <property type="protein sequence ID" value="ORGLA05G0175300.1"/>
    <property type="gene ID" value="ORGLA05G0175300"/>
</dbReference>
<protein>
    <submittedName>
        <fullName evidence="2">Uncharacterized protein</fullName>
    </submittedName>
</protein>
<dbReference type="Proteomes" id="UP000007306">
    <property type="component" value="Chromosome 5"/>
</dbReference>
<sequence length="422" mass="44044">MENQPHAHLLRQRNDTQVERATAFGKEAIGITGSAIVAGVSGYKDIGKGAATTLLFKAGGFSLLVTFVSAVVLMHFQMHQPPAAPRSRCADLSSAVLVSLTGVLLVATNGMFVALMDRDNDTVLVILVLPVVLVLGMLAGADLPPTEGAVTAAAVAQDEAYEEAMKSSAELATFGATAAFAIEGALILGYLKYPSSLDGCGRSPPAQVDLAVASFASTVSVLAMAATALPVRTLFPSARARAVAVAGHLNRAMLAALVSMATILAVEFLQWWFMLSLLPEAIAVALNVAIMAWTTEGGANVVDGGVEAAAAAAAASAGARERRAKGFRAVATMSFTLMAGTYAVYLGQKKYDVYLRAAMLVMLAAVVSSLRQMLRPFGRSRARGWWAVAAGAVSLVFPGLALVIAIPLFVKIFVHFYFGHVN</sequence>
<reference evidence="2" key="1">
    <citation type="submission" date="2015-06" db="UniProtKB">
        <authorList>
            <consortium name="EnsemblPlants"/>
        </authorList>
    </citation>
    <scope>IDENTIFICATION</scope>
</reference>
<evidence type="ECO:0000313" key="2">
    <source>
        <dbReference type="EnsemblPlants" id="ORGLA05G0175300.1"/>
    </source>
</evidence>
<feature type="transmembrane region" description="Helical" evidence="1">
    <location>
        <begin position="95"/>
        <end position="116"/>
    </location>
</feature>
<keyword evidence="1" id="KW-0812">Transmembrane</keyword>
<dbReference type="OMA" id="TMSFTLM"/>
<feature type="transmembrane region" description="Helical" evidence="1">
    <location>
        <begin position="54"/>
        <end position="74"/>
    </location>
</feature>
<proteinExistence type="predicted"/>
<feature type="transmembrane region" description="Helical" evidence="1">
    <location>
        <begin position="271"/>
        <end position="293"/>
    </location>
</feature>
<dbReference type="EnsemblPlants" id="ORGLA05G0175300.1">
    <property type="protein sequence ID" value="ORGLA05G0175300.1"/>
    <property type="gene ID" value="ORGLA05G0175300"/>
</dbReference>
<accession>I1PWK5</accession>
<name>I1PWK5_ORYGL</name>
<dbReference type="HOGENOM" id="CLU_805042_0_0_1"/>
<keyword evidence="3" id="KW-1185">Reference proteome</keyword>